<protein>
    <submittedName>
        <fullName evidence="6">Uncharacterized protein</fullName>
    </submittedName>
</protein>
<evidence type="ECO:0000256" key="1">
    <source>
        <dbReference type="ARBA" id="ARBA00001954"/>
    </source>
</evidence>
<organism evidence="6 7">
    <name type="scientific">Microseira wollei NIES-4236</name>
    <dbReference type="NCBI Taxonomy" id="2530354"/>
    <lineage>
        <taxon>Bacteria</taxon>
        <taxon>Bacillati</taxon>
        <taxon>Cyanobacteriota</taxon>
        <taxon>Cyanophyceae</taxon>
        <taxon>Oscillatoriophycideae</taxon>
        <taxon>Aerosakkonematales</taxon>
        <taxon>Aerosakkonemataceae</taxon>
        <taxon>Microseira</taxon>
    </lineage>
</organism>
<gene>
    <name evidence="6" type="ORF">MiSe_02710</name>
</gene>
<accession>A0AAV3WEE3</accession>
<keyword evidence="7" id="KW-1185">Reference proteome</keyword>
<keyword evidence="3" id="KW-0479">Metal-binding</keyword>
<evidence type="ECO:0000256" key="2">
    <source>
        <dbReference type="ARBA" id="ARBA00006787"/>
    </source>
</evidence>
<dbReference type="Proteomes" id="UP001050975">
    <property type="component" value="Unassembled WGS sequence"/>
</dbReference>
<comment type="cofactor">
    <cofactor evidence="1">
        <name>Fe(2+)</name>
        <dbReference type="ChEBI" id="CHEBI:29033"/>
    </cofactor>
</comment>
<comment type="caution">
    <text evidence="6">The sequence shown here is derived from an EMBL/GenBank/DDBJ whole genome shotgun (WGS) entry which is preliminary data.</text>
</comment>
<name>A0AAV3WEE3_9CYAN</name>
<keyword evidence="5" id="KW-0408">Iron</keyword>
<dbReference type="RefSeq" id="WP_226573186.1">
    <property type="nucleotide sequence ID" value="NZ_BLAY01000002.1"/>
</dbReference>
<dbReference type="PANTHER" id="PTHR10543">
    <property type="entry name" value="BETA-CAROTENE DIOXYGENASE"/>
    <property type="match status" value="1"/>
</dbReference>
<evidence type="ECO:0000256" key="3">
    <source>
        <dbReference type="ARBA" id="ARBA00022723"/>
    </source>
</evidence>
<dbReference type="GO" id="GO:0046872">
    <property type="term" value="F:metal ion binding"/>
    <property type="evidence" value="ECO:0007669"/>
    <property type="project" value="UniProtKB-KW"/>
</dbReference>
<reference evidence="6" key="1">
    <citation type="submission" date="2019-10" db="EMBL/GenBank/DDBJ databases">
        <title>Draft genome sequece of Microseira wollei NIES-4236.</title>
        <authorList>
            <person name="Yamaguchi H."/>
            <person name="Suzuki S."/>
            <person name="Kawachi M."/>
        </authorList>
    </citation>
    <scope>NUCLEOTIDE SEQUENCE</scope>
    <source>
        <strain evidence="6">NIES-4236</strain>
    </source>
</reference>
<dbReference type="GO" id="GO:0010436">
    <property type="term" value="F:carotenoid dioxygenase activity"/>
    <property type="evidence" value="ECO:0007669"/>
    <property type="project" value="TreeGrafter"/>
</dbReference>
<keyword evidence="4" id="KW-0560">Oxidoreductase</keyword>
<dbReference type="Pfam" id="PF03055">
    <property type="entry name" value="RPE65"/>
    <property type="match status" value="1"/>
</dbReference>
<proteinExistence type="inferred from homology"/>
<sequence>MKHLPAHFVGEPLRKFFVPRSVIKTSREEITDLRLIVRKYVKNSNGDWELIAQDANKPLEQTISLAGETPTPQEFMERSNKPLEQTISLAGETPTPQEFMERSNELPAALQGYIFTVGALFQAQDRPQEDGTQLYTGDGMIYRLGFEQGQAILKTRIAKTPCYYADLATAGDSNRSVWQPQTEFAKRHRIFSYFAAFRNGGPSRFSMLLGGRNQLNTAFLKLGDRLIVTIDAGRPYEIDPNSLELLAPIGKASCWLGIFPIVSRLVAQLTGSYPFDVYINAAHPVADTKKANNIYGSTINGFLSTNYSTGYNGLYRKPVNWFFEKINHIFKGEAAAKEQFGRFTDLIYYTFDRATESQEPELKRWRLVLANGLHKGKPVIVEQSLHQLAITEDFIILADIAFKMEFSQIFSPFLFGFLKLKLFQKFWALGAWIYANFLRAMPPLPNGIIYIVKRSDLEKYPACTADTEPTTLPALQVILPHEISHFAADYNNPDGKITLHVGHINGWDVTEWITRYDLSVPSKPCLRCDLEGMQVGTTDLGGLAKYEIDGNTGKIEKIQTIRDPEFTWSPSIYTHSELSRDDANNQEAQIKNIYWLCWGFSWELIPQRIYDAYKSRESRTIPIEDLPSNDRPLTLVRLDTETMTVADSFQFPLGYFVSSPQFVPSSDPLPEAAEPSTHGYIVCVVLADNLDNEEQSCDEFWVFHADDFHNKPIYRLLAPSDREPLNLALTLHTTWMRESGNYNQTKRYDDEGIRQQIRKESVSLDYKSRLKRANSVVHELFDDIVYGYFTQQLSEQAAMKRLHESDYKIRCDCGINRESTPGK</sequence>
<evidence type="ECO:0000313" key="7">
    <source>
        <dbReference type="Proteomes" id="UP001050975"/>
    </source>
</evidence>
<evidence type="ECO:0000256" key="4">
    <source>
        <dbReference type="ARBA" id="ARBA00023002"/>
    </source>
</evidence>
<evidence type="ECO:0000313" key="6">
    <source>
        <dbReference type="EMBL" id="GET35529.1"/>
    </source>
</evidence>
<dbReference type="GO" id="GO:0016121">
    <property type="term" value="P:carotene catabolic process"/>
    <property type="evidence" value="ECO:0007669"/>
    <property type="project" value="TreeGrafter"/>
</dbReference>
<dbReference type="PANTHER" id="PTHR10543:SF89">
    <property type="entry name" value="CAROTENOID 9,10(9',10')-CLEAVAGE DIOXYGENASE 1"/>
    <property type="match status" value="1"/>
</dbReference>
<comment type="similarity">
    <text evidence="2">Belongs to the carotenoid oxygenase family.</text>
</comment>
<dbReference type="EMBL" id="BLAY01000002">
    <property type="protein sequence ID" value="GET35529.1"/>
    <property type="molecule type" value="Genomic_DNA"/>
</dbReference>
<dbReference type="InterPro" id="IPR004294">
    <property type="entry name" value="Carotenoid_Oase"/>
</dbReference>
<dbReference type="AlphaFoldDB" id="A0AAV3WEE3"/>
<evidence type="ECO:0000256" key="5">
    <source>
        <dbReference type="ARBA" id="ARBA00023004"/>
    </source>
</evidence>